<evidence type="ECO:0000256" key="1">
    <source>
        <dbReference type="SAM" id="MobiDB-lite"/>
    </source>
</evidence>
<reference evidence="2" key="1">
    <citation type="submission" date="2020-01" db="EMBL/GenBank/DDBJ databases">
        <authorList>
            <consortium name="DOE Joint Genome Institute"/>
            <person name="Haridas S."/>
            <person name="Albert R."/>
            <person name="Binder M."/>
            <person name="Bloem J."/>
            <person name="Labutti K."/>
            <person name="Salamov A."/>
            <person name="Andreopoulos B."/>
            <person name="Baker S.E."/>
            <person name="Barry K."/>
            <person name="Bills G."/>
            <person name="Bluhm B.H."/>
            <person name="Cannon C."/>
            <person name="Castanera R."/>
            <person name="Culley D.E."/>
            <person name="Daum C."/>
            <person name="Ezra D."/>
            <person name="Gonzalez J.B."/>
            <person name="Henrissat B."/>
            <person name="Kuo A."/>
            <person name="Liang C."/>
            <person name="Lipzen A."/>
            <person name="Lutzoni F."/>
            <person name="Magnuson J."/>
            <person name="Mondo S."/>
            <person name="Nolan M."/>
            <person name="Ohm R."/>
            <person name="Pangilinan J."/>
            <person name="Park H.-J."/>
            <person name="Ramirez L."/>
            <person name="Alfaro M."/>
            <person name="Sun H."/>
            <person name="Tritt A."/>
            <person name="Yoshinaga Y."/>
            <person name="Zwiers L.-H."/>
            <person name="Turgeon B.G."/>
            <person name="Goodwin S.B."/>
            <person name="Spatafora J.W."/>
            <person name="Crous P.W."/>
            <person name="Grigoriev I.V."/>
        </authorList>
    </citation>
    <scope>NUCLEOTIDE SEQUENCE</scope>
    <source>
        <strain evidence="2">IPT5</strain>
    </source>
</reference>
<dbReference type="AlphaFoldDB" id="A0A6A7B2I7"/>
<sequence length="86" mass="9435">MMEYSRLLPSLSSHSRSEAPLVLGVVALGHRRCSHPLSSTTQQDSALTKETHNHCLAKTGQLARSRRSGFLKGTPCSTTSRRKQSD</sequence>
<proteinExistence type="predicted"/>
<keyword evidence="3" id="KW-1185">Reference proteome</keyword>
<protein>
    <submittedName>
        <fullName evidence="2">Uncharacterized protein</fullName>
    </submittedName>
</protein>
<feature type="region of interest" description="Disordered" evidence="1">
    <location>
        <begin position="58"/>
        <end position="86"/>
    </location>
</feature>
<organism evidence="2 3">
    <name type="scientific">Plenodomus tracheiphilus IPT5</name>
    <dbReference type="NCBI Taxonomy" id="1408161"/>
    <lineage>
        <taxon>Eukaryota</taxon>
        <taxon>Fungi</taxon>
        <taxon>Dikarya</taxon>
        <taxon>Ascomycota</taxon>
        <taxon>Pezizomycotina</taxon>
        <taxon>Dothideomycetes</taxon>
        <taxon>Pleosporomycetidae</taxon>
        <taxon>Pleosporales</taxon>
        <taxon>Pleosporineae</taxon>
        <taxon>Leptosphaeriaceae</taxon>
        <taxon>Plenodomus</taxon>
    </lineage>
</organism>
<dbReference type="EMBL" id="MU006317">
    <property type="protein sequence ID" value="KAF2848568.1"/>
    <property type="molecule type" value="Genomic_DNA"/>
</dbReference>
<accession>A0A6A7B2I7</accession>
<dbReference type="Proteomes" id="UP000799423">
    <property type="component" value="Unassembled WGS sequence"/>
</dbReference>
<evidence type="ECO:0000313" key="2">
    <source>
        <dbReference type="EMBL" id="KAF2848568.1"/>
    </source>
</evidence>
<gene>
    <name evidence="2" type="ORF">T440DRAFT_168634</name>
</gene>
<evidence type="ECO:0000313" key="3">
    <source>
        <dbReference type="Proteomes" id="UP000799423"/>
    </source>
</evidence>
<name>A0A6A7B2I7_9PLEO</name>